<dbReference type="EMBL" id="AWEZ01000045">
    <property type="protein sequence ID" value="ERL08265.1"/>
    <property type="molecule type" value="Genomic_DNA"/>
</dbReference>
<dbReference type="eggNOG" id="COG4652">
    <property type="taxonomic scope" value="Bacteria"/>
</dbReference>
<evidence type="ECO:0000313" key="2">
    <source>
        <dbReference type="EMBL" id="ERL08265.1"/>
    </source>
</evidence>
<feature type="transmembrane region" description="Helical" evidence="1">
    <location>
        <begin position="614"/>
        <end position="641"/>
    </location>
</feature>
<dbReference type="OrthoDB" id="5096243at2"/>
<reference evidence="2 3" key="1">
    <citation type="submission" date="2013-08" db="EMBL/GenBank/DDBJ databases">
        <authorList>
            <person name="Durkin A.S."/>
            <person name="Haft D.R."/>
            <person name="McCorrison J."/>
            <person name="Torralba M."/>
            <person name="Gillis M."/>
            <person name="Haft D.H."/>
            <person name="Methe B."/>
            <person name="Sutton G."/>
            <person name="Nelson K.E."/>
        </authorList>
    </citation>
    <scope>NUCLEOTIDE SEQUENCE [LARGE SCALE GENOMIC DNA]</scope>
    <source>
        <strain evidence="2 3">F0195</strain>
    </source>
</reference>
<keyword evidence="1" id="KW-0472">Membrane</keyword>
<comment type="caution">
    <text evidence="2">The sequence shown here is derived from an EMBL/GenBank/DDBJ whole genome shotgun (WGS) entry which is preliminary data.</text>
</comment>
<organism evidence="2 3">
    <name type="scientific">Olsenella profusa F0195</name>
    <dbReference type="NCBI Taxonomy" id="1125712"/>
    <lineage>
        <taxon>Bacteria</taxon>
        <taxon>Bacillati</taxon>
        <taxon>Actinomycetota</taxon>
        <taxon>Coriobacteriia</taxon>
        <taxon>Coriobacteriales</taxon>
        <taxon>Atopobiaceae</taxon>
        <taxon>Olsenella</taxon>
    </lineage>
</organism>
<evidence type="ECO:0000313" key="3">
    <source>
        <dbReference type="Proteomes" id="UP000016638"/>
    </source>
</evidence>
<feature type="transmembrane region" description="Helical" evidence="1">
    <location>
        <begin position="689"/>
        <end position="707"/>
    </location>
</feature>
<dbReference type="Proteomes" id="UP000016638">
    <property type="component" value="Unassembled WGS sequence"/>
</dbReference>
<keyword evidence="1" id="KW-1133">Transmembrane helix</keyword>
<feature type="transmembrane region" description="Helical" evidence="1">
    <location>
        <begin position="661"/>
        <end position="682"/>
    </location>
</feature>
<feature type="transmembrane region" description="Helical" evidence="1">
    <location>
        <begin position="334"/>
        <end position="356"/>
    </location>
</feature>
<keyword evidence="1" id="KW-0812">Transmembrane</keyword>
<dbReference type="STRING" id="1125712.HMPREF1316_0037"/>
<dbReference type="AlphaFoldDB" id="U2TPB0"/>
<feature type="transmembrane region" description="Helical" evidence="1">
    <location>
        <begin position="290"/>
        <end position="314"/>
    </location>
</feature>
<evidence type="ECO:0000256" key="1">
    <source>
        <dbReference type="SAM" id="Phobius"/>
    </source>
</evidence>
<name>U2TPB0_9ACTN</name>
<proteinExistence type="predicted"/>
<accession>U2TPB0</accession>
<dbReference type="RefSeq" id="WP_021726134.1">
    <property type="nucleotide sequence ID" value="NZ_AWEZ01000045.1"/>
</dbReference>
<protein>
    <submittedName>
        <fullName evidence="2">Putative membrane protein</fullName>
    </submittedName>
</protein>
<sequence length="723" mass="77867">MKKIRSAISLVVIAFLGITSLICAKGILEGLAARSAESWLSDQPSIYTTQLTDDQKDALVSTLQELSGERGFIAVSRDKESLQSGATLYTFSVLATPGTGNASLDPLTLLDTTVIDDSLLRAVIDAGPDGYAGYGNDALSRVASLPSIRSGLYFRIDRLDSGANLGSTCTFVGLSDSESQALVDDLSSTIGVSAETLTTRMSGSTTELGLLYWFCAGAFILLAIVLCLLMVTHSLLELKTLGVHLMLGWSRGDFACELLGAQARQLPVVLPIGALGTLAILEGFALRPAVVGFALASVLPAVVAVLVTAVISIVPLFTARPVEAICGRYSRRGFYALAMAVYLLCMVAIFGGCLYIDQPLAMYANLARTRTTWSEYEDWYVVRDFELNGSPLTGNPMDYSEDLYAWYAKHEHDEGVYLANVSRYEEATIDAYTGGSSDSKPEPFWYLAASPSYLRKVGIGLPGDVIERAEQGVRVYLLPESLDASEAEAMQRLLVASSEPVDSNIVTTFMKSPTYEFVPYDGSKELFTWSTDSGRPVTAGNFVIAVVTAENMVPFESESLVASGLENGYVKLDEQAASMLLGDDGEASLEGSLNARFVTVENYIDGIQKSLRDLFALFSIVLVLLVATVAVMVACIIDVVNRVSAREISVKYVLGFGTWELYRREILFVTISTMVGVTICALLRCKAGLLVGGALLLVSNLVIVLTSRQRTTAVVLETVSKEQ</sequence>
<keyword evidence="3" id="KW-1185">Reference proteome</keyword>
<feature type="transmembrane region" description="Helical" evidence="1">
    <location>
        <begin position="210"/>
        <end position="231"/>
    </location>
</feature>
<gene>
    <name evidence="2" type="ORF">HMPREF1316_0037</name>
</gene>
<dbReference type="PATRIC" id="fig|1125712.3.peg.1173"/>